<reference evidence="2" key="1">
    <citation type="submission" date="2018-05" db="EMBL/GenBank/DDBJ databases">
        <title>Draft genome of Mucuna pruriens seed.</title>
        <authorList>
            <person name="Nnadi N.E."/>
            <person name="Vos R."/>
            <person name="Hasami M.H."/>
            <person name="Devisetty U.K."/>
            <person name="Aguiy J.C."/>
        </authorList>
    </citation>
    <scope>NUCLEOTIDE SEQUENCE [LARGE SCALE GENOMIC DNA]</scope>
    <source>
        <strain evidence="2">JCA_2017</strain>
    </source>
</reference>
<dbReference type="Pfam" id="PF24924">
    <property type="entry name" value="DUF7745"/>
    <property type="match status" value="1"/>
</dbReference>
<evidence type="ECO:0000313" key="2">
    <source>
        <dbReference type="EMBL" id="RDX68202.1"/>
    </source>
</evidence>
<dbReference type="Proteomes" id="UP000257109">
    <property type="component" value="Unassembled WGS sequence"/>
</dbReference>
<organism evidence="2 3">
    <name type="scientific">Mucuna pruriens</name>
    <name type="common">Velvet bean</name>
    <name type="synonym">Dolichos pruriens</name>
    <dbReference type="NCBI Taxonomy" id="157652"/>
    <lineage>
        <taxon>Eukaryota</taxon>
        <taxon>Viridiplantae</taxon>
        <taxon>Streptophyta</taxon>
        <taxon>Embryophyta</taxon>
        <taxon>Tracheophyta</taxon>
        <taxon>Spermatophyta</taxon>
        <taxon>Magnoliopsida</taxon>
        <taxon>eudicotyledons</taxon>
        <taxon>Gunneridae</taxon>
        <taxon>Pentapetalae</taxon>
        <taxon>rosids</taxon>
        <taxon>fabids</taxon>
        <taxon>Fabales</taxon>
        <taxon>Fabaceae</taxon>
        <taxon>Papilionoideae</taxon>
        <taxon>50 kb inversion clade</taxon>
        <taxon>NPAAA clade</taxon>
        <taxon>indigoferoid/millettioid clade</taxon>
        <taxon>Phaseoleae</taxon>
        <taxon>Mucuna</taxon>
    </lineage>
</organism>
<feature type="domain" description="DUF7745" evidence="1">
    <location>
        <begin position="3"/>
        <end position="72"/>
    </location>
</feature>
<proteinExistence type="predicted"/>
<evidence type="ECO:0000259" key="1">
    <source>
        <dbReference type="Pfam" id="PF24924"/>
    </source>
</evidence>
<feature type="non-terminal residue" evidence="2">
    <location>
        <position position="1"/>
    </location>
</feature>
<dbReference type="EMBL" id="QJKJ01012642">
    <property type="protein sequence ID" value="RDX68202.1"/>
    <property type="molecule type" value="Genomic_DNA"/>
</dbReference>
<name>A0A371EQB5_MUCPR</name>
<gene>
    <name evidence="2" type="ORF">CR513_52826</name>
</gene>
<evidence type="ECO:0000313" key="3">
    <source>
        <dbReference type="Proteomes" id="UP000257109"/>
    </source>
</evidence>
<sequence length="140" mass="16041">MRRSGVDGLPLVYLEERMKFFSEGGNWDAFIDILGLAIYKIILFTHLNDYIDLAIIDIFLAYRERGRNPVAMFMFLHNYPLDFVKFILKGVHSCLGNRGVQFSLSGFLFSQLEVFLQSCSLLFLRNQNGFAISDPSTKNA</sequence>
<accession>A0A371EQB5</accession>
<protein>
    <recommendedName>
        <fullName evidence="1">DUF7745 domain-containing protein</fullName>
    </recommendedName>
</protein>
<comment type="caution">
    <text evidence="2">The sequence shown here is derived from an EMBL/GenBank/DDBJ whole genome shotgun (WGS) entry which is preliminary data.</text>
</comment>
<dbReference type="InterPro" id="IPR056647">
    <property type="entry name" value="DUF7745"/>
</dbReference>
<dbReference type="AlphaFoldDB" id="A0A371EQB5"/>
<keyword evidence="3" id="KW-1185">Reference proteome</keyword>